<evidence type="ECO:0000256" key="1">
    <source>
        <dbReference type="SAM" id="MobiDB-lite"/>
    </source>
</evidence>
<organism evidence="2">
    <name type="scientific">Alloyangia sp. H15</name>
    <dbReference type="NCBI Taxonomy" id="3029062"/>
    <lineage>
        <taxon>Bacteria</taxon>
        <taxon>Pseudomonadati</taxon>
        <taxon>Pseudomonadota</taxon>
        <taxon>Alphaproteobacteria</taxon>
        <taxon>Rhodobacterales</taxon>
        <taxon>Roseobacteraceae</taxon>
        <taxon>Alloyangia</taxon>
    </lineage>
</organism>
<geneLocation type="plasmid" evidence="2">
    <name>unnamed5</name>
</geneLocation>
<dbReference type="RefSeq" id="WP_353476759.1">
    <property type="nucleotide sequence ID" value="NZ_CP123390.1"/>
</dbReference>
<evidence type="ECO:0000313" key="2">
    <source>
        <dbReference type="EMBL" id="XCC97881.1"/>
    </source>
</evidence>
<sequence length="309" mass="33154">MFRENLQTAKEFLHLSTASHHDAGLRQGDGATVMASPKVAGSSLVPLLRTVFLSSLRWTASISRKMFLRVLFDFFRIPVAWFRKYPASIGAETSGLVVTGRIADANTARLPASQTPLEAASAQLPARLTASQGDEAAPRVGPVASGPVQAQPKAESPSLDASVVASKELASPPRAWRRDLAIVDGMDVMCWEDGAANLDSLRSVIDLLQERRVTPHIVLAPDACRTSLGGDGDLRAFRRLLGRDVNVDVCPSEKSVAAWVIELAGDLGAPIVSNDPYDAWPTARHIPRLQGYSVHGIVGLLEPMALPRA</sequence>
<dbReference type="EMBL" id="CP123390">
    <property type="protein sequence ID" value="XCC97881.1"/>
    <property type="molecule type" value="Genomic_DNA"/>
</dbReference>
<protein>
    <recommendedName>
        <fullName evidence="3">RNase NYN domain-containing protein</fullName>
    </recommendedName>
</protein>
<proteinExistence type="predicted"/>
<feature type="region of interest" description="Disordered" evidence="1">
    <location>
        <begin position="132"/>
        <end position="158"/>
    </location>
</feature>
<name>A0AAU8AUB6_9RHOB</name>
<reference evidence="2" key="1">
    <citation type="submission" date="2023-02" db="EMBL/GenBank/DDBJ databases">
        <title>Description and genomic characterization of Salipiger bruguierae sp. nov., isolated from the sediment of mangrove plant Bruguiera sexangula.</title>
        <authorList>
            <person name="Long M."/>
        </authorList>
    </citation>
    <scope>NUCLEOTIDE SEQUENCE</scope>
    <source>
        <strain evidence="2">H15</strain>
        <plasmid evidence="2">unnamed5</plasmid>
    </source>
</reference>
<keyword evidence="2" id="KW-0614">Plasmid</keyword>
<gene>
    <name evidence="2" type="ORF">PVT71_29085</name>
</gene>
<dbReference type="AlphaFoldDB" id="A0AAU8AUB6"/>
<accession>A0AAU8AUB6</accession>
<evidence type="ECO:0008006" key="3">
    <source>
        <dbReference type="Google" id="ProtNLM"/>
    </source>
</evidence>